<keyword evidence="1" id="KW-0812">Transmembrane</keyword>
<feature type="non-terminal residue" evidence="2">
    <location>
        <position position="56"/>
    </location>
</feature>
<evidence type="ECO:0000313" key="3">
    <source>
        <dbReference type="Proteomes" id="UP001529510"/>
    </source>
</evidence>
<dbReference type="AlphaFoldDB" id="A0ABD0NMS4"/>
<sequence>MNFTSSTTSSFVPLIVLDIFTVVFGLPMHSYVIWLIVTGSGVTSEFFILNLSVCEI</sequence>
<dbReference type="EMBL" id="JAMKFB020000021">
    <property type="protein sequence ID" value="KAL0163198.1"/>
    <property type="molecule type" value="Genomic_DNA"/>
</dbReference>
<name>A0ABD0NMS4_CIRMR</name>
<evidence type="ECO:0000256" key="1">
    <source>
        <dbReference type="SAM" id="Phobius"/>
    </source>
</evidence>
<feature type="transmembrane region" description="Helical" evidence="1">
    <location>
        <begin position="12"/>
        <end position="37"/>
    </location>
</feature>
<accession>A0ABD0NMS4</accession>
<keyword evidence="1" id="KW-0472">Membrane</keyword>
<proteinExistence type="predicted"/>
<comment type="caution">
    <text evidence="2">The sequence shown here is derived from an EMBL/GenBank/DDBJ whole genome shotgun (WGS) entry which is preliminary data.</text>
</comment>
<evidence type="ECO:0000313" key="2">
    <source>
        <dbReference type="EMBL" id="KAL0163198.1"/>
    </source>
</evidence>
<reference evidence="2 3" key="1">
    <citation type="submission" date="2024-05" db="EMBL/GenBank/DDBJ databases">
        <title>Genome sequencing and assembly of Indian major carp, Cirrhinus mrigala (Hamilton, 1822).</title>
        <authorList>
            <person name="Mohindra V."/>
            <person name="Chowdhury L.M."/>
            <person name="Lal K."/>
            <person name="Jena J.K."/>
        </authorList>
    </citation>
    <scope>NUCLEOTIDE SEQUENCE [LARGE SCALE GENOMIC DNA]</scope>
    <source>
        <strain evidence="2">CM1030</strain>
        <tissue evidence="2">Blood</tissue>
    </source>
</reference>
<keyword evidence="1" id="KW-1133">Transmembrane helix</keyword>
<organism evidence="2 3">
    <name type="scientific">Cirrhinus mrigala</name>
    <name type="common">Mrigala</name>
    <dbReference type="NCBI Taxonomy" id="683832"/>
    <lineage>
        <taxon>Eukaryota</taxon>
        <taxon>Metazoa</taxon>
        <taxon>Chordata</taxon>
        <taxon>Craniata</taxon>
        <taxon>Vertebrata</taxon>
        <taxon>Euteleostomi</taxon>
        <taxon>Actinopterygii</taxon>
        <taxon>Neopterygii</taxon>
        <taxon>Teleostei</taxon>
        <taxon>Ostariophysi</taxon>
        <taxon>Cypriniformes</taxon>
        <taxon>Cyprinidae</taxon>
        <taxon>Labeoninae</taxon>
        <taxon>Labeonini</taxon>
        <taxon>Cirrhinus</taxon>
    </lineage>
</organism>
<keyword evidence="3" id="KW-1185">Reference proteome</keyword>
<gene>
    <name evidence="2" type="ORF">M9458_042594</name>
</gene>
<dbReference type="Proteomes" id="UP001529510">
    <property type="component" value="Unassembled WGS sequence"/>
</dbReference>
<protein>
    <submittedName>
        <fullName evidence="2">Uncharacterized protein</fullName>
    </submittedName>
</protein>